<feature type="transmembrane region" description="Helical" evidence="1">
    <location>
        <begin position="39"/>
        <end position="58"/>
    </location>
</feature>
<keyword evidence="3" id="KW-1185">Reference proteome</keyword>
<keyword evidence="1" id="KW-0472">Membrane</keyword>
<keyword evidence="1" id="KW-0812">Transmembrane</keyword>
<evidence type="ECO:0000313" key="3">
    <source>
        <dbReference type="Proteomes" id="UP000008065"/>
    </source>
</evidence>
<dbReference type="Proteomes" id="UP000008065">
    <property type="component" value="Unassembled WGS sequence"/>
</dbReference>
<dbReference type="KEGG" id="nte:NEUTE1DRAFT117271"/>
<dbReference type="AlphaFoldDB" id="F8MPE7"/>
<protein>
    <submittedName>
        <fullName evidence="2">Uncharacterized protein</fullName>
    </submittedName>
</protein>
<feature type="non-terminal residue" evidence="2">
    <location>
        <position position="61"/>
    </location>
</feature>
<dbReference type="GeneID" id="20823254"/>
<proteinExistence type="predicted"/>
<organism evidence="2 3">
    <name type="scientific">Neurospora tetrasperma (strain FGSC 2508 / ATCC MYA-4615 / P0657)</name>
    <dbReference type="NCBI Taxonomy" id="510951"/>
    <lineage>
        <taxon>Eukaryota</taxon>
        <taxon>Fungi</taxon>
        <taxon>Dikarya</taxon>
        <taxon>Ascomycota</taxon>
        <taxon>Pezizomycotina</taxon>
        <taxon>Sordariomycetes</taxon>
        <taxon>Sordariomycetidae</taxon>
        <taxon>Sordariales</taxon>
        <taxon>Sordariaceae</taxon>
        <taxon>Neurospora</taxon>
    </lineage>
</organism>
<dbReference type="HOGENOM" id="CLU_2929028_0_0_1"/>
<gene>
    <name evidence="2" type="ORF">NEUTE1DRAFT_117271</name>
</gene>
<dbReference type="RefSeq" id="XP_009851922.1">
    <property type="nucleotide sequence ID" value="XM_009853620.1"/>
</dbReference>
<accession>F8MPE7</accession>
<name>F8MPE7_NEUT8</name>
<reference evidence="3" key="1">
    <citation type="journal article" date="2011" name="Genetics">
        <title>Massive changes in genome architecture accompany the transition to self-fertility in the filamentous fungus Neurospora tetrasperma.</title>
        <authorList>
            <person name="Ellison C.E."/>
            <person name="Stajich J.E."/>
            <person name="Jacobson D.J."/>
            <person name="Natvig D.O."/>
            <person name="Lapidus A."/>
            <person name="Foster B."/>
            <person name="Aerts A."/>
            <person name="Riley R."/>
            <person name="Lindquist E.A."/>
            <person name="Grigoriev I.V."/>
            <person name="Taylor J.W."/>
        </authorList>
    </citation>
    <scope>NUCLEOTIDE SEQUENCE [LARGE SCALE GENOMIC DNA]</scope>
    <source>
        <strain evidence="3">FGSC 2508 / P0657</strain>
    </source>
</reference>
<dbReference type="VEuPathDB" id="FungiDB:NEUTE1DRAFT_117271"/>
<keyword evidence="1" id="KW-1133">Transmembrane helix</keyword>
<evidence type="ECO:0000313" key="2">
    <source>
        <dbReference type="EMBL" id="EGO56312.1"/>
    </source>
</evidence>
<sequence length="61" mass="6300">MSVTGAACITPAPADGDAMHDAHIRAASMWISDGMGYEVWIGGLGSWLSGLLLLSFGLSSF</sequence>
<dbReference type="EMBL" id="GL891305">
    <property type="protein sequence ID" value="EGO56312.1"/>
    <property type="molecule type" value="Genomic_DNA"/>
</dbReference>
<evidence type="ECO:0000256" key="1">
    <source>
        <dbReference type="SAM" id="Phobius"/>
    </source>
</evidence>